<keyword evidence="1" id="KW-0808">Transferase</keyword>
<name>A0ABY6F4W7_9GAMM</name>
<dbReference type="EMBL" id="CP089977">
    <property type="protein sequence ID" value="UXZ05089.1"/>
    <property type="molecule type" value="Genomic_DNA"/>
</dbReference>
<dbReference type="Gene3D" id="3.40.50.150">
    <property type="entry name" value="Vaccinia Virus protein VP39"/>
    <property type="match status" value="1"/>
</dbReference>
<dbReference type="PANTHER" id="PTHR36112:SF1">
    <property type="entry name" value="RIBOSOMAL RNA SMALL SUBUNIT METHYLTRANSFERASE J"/>
    <property type="match status" value="1"/>
</dbReference>
<dbReference type="GO" id="GO:0008168">
    <property type="term" value="F:methyltransferase activity"/>
    <property type="evidence" value="ECO:0007669"/>
    <property type="project" value="UniProtKB-KW"/>
</dbReference>
<organism evidence="1 2">
    <name type="scientific">Moraxella nasicaprae</name>
    <dbReference type="NCBI Taxonomy" id="2904122"/>
    <lineage>
        <taxon>Bacteria</taxon>
        <taxon>Pseudomonadati</taxon>
        <taxon>Pseudomonadota</taxon>
        <taxon>Gammaproteobacteria</taxon>
        <taxon>Moraxellales</taxon>
        <taxon>Moraxellaceae</taxon>
        <taxon>Moraxella</taxon>
    </lineage>
</organism>
<dbReference type="SUPFAM" id="SSF53335">
    <property type="entry name" value="S-adenosyl-L-methionine-dependent methyltransferases"/>
    <property type="match status" value="1"/>
</dbReference>
<gene>
    <name evidence="1" type="ORF">LU297_01130</name>
</gene>
<dbReference type="InterPro" id="IPR029063">
    <property type="entry name" value="SAM-dependent_MTases_sf"/>
</dbReference>
<protein>
    <submittedName>
        <fullName evidence="1">Class I SAM-dependent methyltransferase</fullName>
    </submittedName>
</protein>
<accession>A0ABY6F4W7</accession>
<proteinExistence type="predicted"/>
<dbReference type="PANTHER" id="PTHR36112">
    <property type="entry name" value="RIBOSOMAL RNA SMALL SUBUNIT METHYLTRANSFERASE J"/>
    <property type="match status" value="1"/>
</dbReference>
<evidence type="ECO:0000313" key="2">
    <source>
        <dbReference type="Proteomes" id="UP001063782"/>
    </source>
</evidence>
<dbReference type="InterPro" id="IPR007536">
    <property type="entry name" value="16SrRNA_methylTrfase_J"/>
</dbReference>
<keyword evidence="2" id="KW-1185">Reference proteome</keyword>
<reference evidence="1" key="1">
    <citation type="submission" date="2021-12" db="EMBL/GenBank/DDBJ databases">
        <title>taxonomy of Moraxella sp. ZY201224.</title>
        <authorList>
            <person name="Li F."/>
        </authorList>
    </citation>
    <scope>NUCLEOTIDE SEQUENCE</scope>
    <source>
        <strain evidence="1">ZY201224</strain>
    </source>
</reference>
<dbReference type="Proteomes" id="UP001063782">
    <property type="component" value="Chromosome"/>
</dbReference>
<evidence type="ECO:0000313" key="1">
    <source>
        <dbReference type="EMBL" id="UXZ05089.1"/>
    </source>
</evidence>
<sequence length="195" mass="22075">MIDNELIKTCLNWQSLQQRIVSSGKNNELLLKACKLNKEMSVIDGTAGFGIDGLILASTGARVTFIEQNPIVFLMLIFEKIKMSQHKNWQKLMERITIVFGDSNKIINDGVKHDLIYLDPMFPNDSYKGAVNKNMQILHLMVNPPNSDDELKLFNTAIAKCDKLVIKRPLSAPNFADKSPNQSFNNEVIRFDVYG</sequence>
<dbReference type="GO" id="GO:0032259">
    <property type="term" value="P:methylation"/>
    <property type="evidence" value="ECO:0007669"/>
    <property type="project" value="UniProtKB-KW"/>
</dbReference>
<keyword evidence="1" id="KW-0489">Methyltransferase</keyword>
<dbReference type="Pfam" id="PF04445">
    <property type="entry name" value="SAM_MT"/>
    <property type="match status" value="1"/>
</dbReference>